<dbReference type="SUPFAM" id="SSF51735">
    <property type="entry name" value="NAD(P)-binding Rossmann-fold domains"/>
    <property type="match status" value="1"/>
</dbReference>
<dbReference type="InterPro" id="IPR036291">
    <property type="entry name" value="NAD(P)-bd_dom_sf"/>
</dbReference>
<organism evidence="2">
    <name type="scientific">marine metagenome</name>
    <dbReference type="NCBI Taxonomy" id="408172"/>
    <lineage>
        <taxon>unclassified sequences</taxon>
        <taxon>metagenomes</taxon>
        <taxon>ecological metagenomes</taxon>
    </lineage>
</organism>
<dbReference type="InterPro" id="IPR005097">
    <property type="entry name" value="Sacchrp_dh_NADP-bd"/>
</dbReference>
<name>A0A382PMA6_9ZZZZ</name>
<dbReference type="EMBL" id="UINC01108114">
    <property type="protein sequence ID" value="SVC73977.1"/>
    <property type="molecule type" value="Genomic_DNA"/>
</dbReference>
<sequence>MFNNVKIGIFGAGLIGKAAYNLLKDNTSYNITIVDKLPPTKESSHIQLDIEDRKLLQNFIKDKTLVINALPYTAN</sequence>
<reference evidence="2" key="1">
    <citation type="submission" date="2018-05" db="EMBL/GenBank/DDBJ databases">
        <authorList>
            <person name="Lanie J.A."/>
            <person name="Ng W.-L."/>
            <person name="Kazmierczak K.M."/>
            <person name="Andrzejewski T.M."/>
            <person name="Davidsen T.M."/>
            <person name="Wayne K.J."/>
            <person name="Tettelin H."/>
            <person name="Glass J.I."/>
            <person name="Rusch D."/>
            <person name="Podicherti R."/>
            <person name="Tsui H.-C.T."/>
            <person name="Winkler M.E."/>
        </authorList>
    </citation>
    <scope>NUCLEOTIDE SEQUENCE</scope>
</reference>
<proteinExistence type="predicted"/>
<gene>
    <name evidence="2" type="ORF">METZ01_LOCUS326831</name>
</gene>
<evidence type="ECO:0000259" key="1">
    <source>
        <dbReference type="Pfam" id="PF03435"/>
    </source>
</evidence>
<dbReference type="Gene3D" id="3.40.50.720">
    <property type="entry name" value="NAD(P)-binding Rossmann-like Domain"/>
    <property type="match status" value="1"/>
</dbReference>
<protein>
    <recommendedName>
        <fullName evidence="1">Saccharopine dehydrogenase NADP binding domain-containing protein</fullName>
    </recommendedName>
</protein>
<feature type="non-terminal residue" evidence="2">
    <location>
        <position position="75"/>
    </location>
</feature>
<feature type="domain" description="Saccharopine dehydrogenase NADP binding" evidence="1">
    <location>
        <begin position="7"/>
        <end position="74"/>
    </location>
</feature>
<dbReference type="Pfam" id="PF03435">
    <property type="entry name" value="Sacchrp_dh_NADP"/>
    <property type="match status" value="1"/>
</dbReference>
<accession>A0A382PMA6</accession>
<dbReference type="AlphaFoldDB" id="A0A382PMA6"/>
<evidence type="ECO:0000313" key="2">
    <source>
        <dbReference type="EMBL" id="SVC73977.1"/>
    </source>
</evidence>